<evidence type="ECO:0000313" key="1">
    <source>
        <dbReference type="EMBL" id="GKX66019.1"/>
    </source>
</evidence>
<sequence length="425" mass="48596">MNNKKKIKSETSHVTSECNPKIEEPENNESKNSQDNNDYSRLKKVMEKVKPIALANNVYVYISALVVAITYLFFQLGYSFTYGYYFGGKSISAGKLMDVMVKQIPFDFKLVAIIGICILIFMACFVLSSYMYVMEKRIIIKIVGIGLHLLMLWALYTILLLLTGTQDANDTEIGNSINLVIILGVVIIISCMIKKICYSLNLDSVLTRLRKTGEFIIYLIFVFSINWDNLKLNKLNYTVILFFELVVVIGVLDQCFFYKKDRHVIIRCILSFFEIAPIIGLFLYVNIMEKIIFISVLIVYITAIKIEKLINKKNSSNSSQREKNKNKVLLVIIMLAMCSMILVLYLVAYSAMNFMGNGLGKTLHLNTESKITYYNIDNKQNCKVVYGVVVQQSGNTYYISSEDRELITITSPYVVIEPYDNKTKN</sequence>
<accession>A0ACB5RAG3</accession>
<name>A0ACB5RAG3_9CLOT</name>
<reference evidence="1" key="1">
    <citation type="journal article" date="2025" name="Int. J. Syst. Evol. Microbiol.">
        <title>Inconstantimicrobium mannanitabidum sp. nov., a novel member of the family Clostridiaceae isolated from anoxic soil under the treatment of reductive soil disinfestation.</title>
        <authorList>
            <person name="Ueki A."/>
            <person name="Tonouchi A."/>
            <person name="Honma S."/>
            <person name="Kaku N."/>
            <person name="Ueki K."/>
        </authorList>
    </citation>
    <scope>NUCLEOTIDE SEQUENCE</scope>
    <source>
        <strain evidence="1">TW13</strain>
    </source>
</reference>
<dbReference type="Proteomes" id="UP001058074">
    <property type="component" value="Unassembled WGS sequence"/>
</dbReference>
<protein>
    <submittedName>
        <fullName evidence="1">Uncharacterized protein</fullName>
    </submittedName>
</protein>
<organism evidence="1 2">
    <name type="scientific">Inconstantimicrobium mannanitabidum</name>
    <dbReference type="NCBI Taxonomy" id="1604901"/>
    <lineage>
        <taxon>Bacteria</taxon>
        <taxon>Bacillati</taxon>
        <taxon>Bacillota</taxon>
        <taxon>Clostridia</taxon>
        <taxon>Eubacteriales</taxon>
        <taxon>Clostridiaceae</taxon>
        <taxon>Inconstantimicrobium</taxon>
    </lineage>
</organism>
<dbReference type="EMBL" id="BROD01000001">
    <property type="protein sequence ID" value="GKX66019.1"/>
    <property type="molecule type" value="Genomic_DNA"/>
</dbReference>
<proteinExistence type="predicted"/>
<keyword evidence="2" id="KW-1185">Reference proteome</keyword>
<comment type="caution">
    <text evidence="1">The sequence shown here is derived from an EMBL/GenBank/DDBJ whole genome shotgun (WGS) entry which is preliminary data.</text>
</comment>
<evidence type="ECO:0000313" key="2">
    <source>
        <dbReference type="Proteomes" id="UP001058074"/>
    </source>
</evidence>
<gene>
    <name evidence="1" type="ORF">rsdtw13_12770</name>
</gene>